<name>A0A9D2P7Q7_9FIRM</name>
<evidence type="ECO:0000259" key="2">
    <source>
        <dbReference type="Pfam" id="PF13439"/>
    </source>
</evidence>
<dbReference type="Proteomes" id="UP000823906">
    <property type="component" value="Unassembled WGS sequence"/>
</dbReference>
<dbReference type="InterPro" id="IPR001296">
    <property type="entry name" value="Glyco_trans_1"/>
</dbReference>
<organism evidence="3 4">
    <name type="scientific">Candidatus Faecalibacterium faecigallinarum</name>
    <dbReference type="NCBI Taxonomy" id="2838577"/>
    <lineage>
        <taxon>Bacteria</taxon>
        <taxon>Bacillati</taxon>
        <taxon>Bacillota</taxon>
        <taxon>Clostridia</taxon>
        <taxon>Eubacteriales</taxon>
        <taxon>Oscillospiraceae</taxon>
        <taxon>Faecalibacterium</taxon>
    </lineage>
</organism>
<dbReference type="PANTHER" id="PTHR45947">
    <property type="entry name" value="SULFOQUINOVOSYL TRANSFERASE SQD2"/>
    <property type="match status" value="1"/>
</dbReference>
<reference evidence="3" key="2">
    <citation type="submission" date="2021-04" db="EMBL/GenBank/DDBJ databases">
        <authorList>
            <person name="Gilroy R."/>
        </authorList>
    </citation>
    <scope>NUCLEOTIDE SEQUENCE</scope>
    <source>
        <strain evidence="3">ChiSjej5B23-2810</strain>
    </source>
</reference>
<feature type="domain" description="Glycosyltransferase subfamily 4-like N-terminal" evidence="2">
    <location>
        <begin position="51"/>
        <end position="144"/>
    </location>
</feature>
<feature type="domain" description="Glycosyl transferase family 1" evidence="1">
    <location>
        <begin position="156"/>
        <end position="303"/>
    </location>
</feature>
<dbReference type="AlphaFoldDB" id="A0A9D2P7Q7"/>
<accession>A0A9D2P7Q7</accession>
<evidence type="ECO:0000259" key="1">
    <source>
        <dbReference type="Pfam" id="PF00534"/>
    </source>
</evidence>
<proteinExistence type="predicted"/>
<dbReference type="PANTHER" id="PTHR45947:SF3">
    <property type="entry name" value="SULFOQUINOVOSYL TRANSFERASE SQD2"/>
    <property type="match status" value="1"/>
</dbReference>
<dbReference type="Pfam" id="PF00534">
    <property type="entry name" value="Glycos_transf_1"/>
    <property type="match status" value="1"/>
</dbReference>
<dbReference type="Pfam" id="PF13439">
    <property type="entry name" value="Glyco_transf_4"/>
    <property type="match status" value="1"/>
</dbReference>
<evidence type="ECO:0000313" key="4">
    <source>
        <dbReference type="Proteomes" id="UP000823906"/>
    </source>
</evidence>
<reference evidence="3" key="1">
    <citation type="journal article" date="2021" name="PeerJ">
        <title>Extensive microbial diversity within the chicken gut microbiome revealed by metagenomics and culture.</title>
        <authorList>
            <person name="Gilroy R."/>
            <person name="Ravi A."/>
            <person name="Getino M."/>
            <person name="Pursley I."/>
            <person name="Horton D.L."/>
            <person name="Alikhan N.F."/>
            <person name="Baker D."/>
            <person name="Gharbi K."/>
            <person name="Hall N."/>
            <person name="Watson M."/>
            <person name="Adriaenssens E.M."/>
            <person name="Foster-Nyarko E."/>
            <person name="Jarju S."/>
            <person name="Secka A."/>
            <person name="Antonio M."/>
            <person name="Oren A."/>
            <person name="Chaudhuri R.R."/>
            <person name="La Ragione R."/>
            <person name="Hildebrand F."/>
            <person name="Pallen M.J."/>
        </authorList>
    </citation>
    <scope>NUCLEOTIDE SEQUENCE</scope>
    <source>
        <strain evidence="3">ChiSjej5B23-2810</strain>
    </source>
</reference>
<dbReference type="GO" id="GO:0016757">
    <property type="term" value="F:glycosyltransferase activity"/>
    <property type="evidence" value="ECO:0007669"/>
    <property type="project" value="InterPro"/>
</dbReference>
<dbReference type="SUPFAM" id="SSF53756">
    <property type="entry name" value="UDP-Glycosyltransferase/glycogen phosphorylase"/>
    <property type="match status" value="1"/>
</dbReference>
<gene>
    <name evidence="3" type="ORF">H9703_03145</name>
</gene>
<dbReference type="EMBL" id="DWWN01000026">
    <property type="protein sequence ID" value="HJC45124.1"/>
    <property type="molecule type" value="Genomic_DNA"/>
</dbReference>
<evidence type="ECO:0000313" key="3">
    <source>
        <dbReference type="EMBL" id="HJC45124.1"/>
    </source>
</evidence>
<protein>
    <submittedName>
        <fullName evidence="3">Glycosyltransferase</fullName>
    </submittedName>
</protein>
<dbReference type="CDD" id="cd03801">
    <property type="entry name" value="GT4_PimA-like"/>
    <property type="match status" value="1"/>
</dbReference>
<dbReference type="Gene3D" id="3.40.50.2000">
    <property type="entry name" value="Glycogen Phosphorylase B"/>
    <property type="match status" value="2"/>
</dbReference>
<dbReference type="InterPro" id="IPR050194">
    <property type="entry name" value="Glycosyltransferase_grp1"/>
</dbReference>
<comment type="caution">
    <text evidence="3">The sequence shown here is derived from an EMBL/GenBank/DDBJ whole genome shotgun (WGS) entry which is preliminary data.</text>
</comment>
<dbReference type="InterPro" id="IPR028098">
    <property type="entry name" value="Glyco_trans_4-like_N"/>
</dbReference>
<sequence>MSVCIYRGGYQTVRKSGVGKALEHQAAALKSAGLPLIDQIPPAGPEARACVVHLNTVLPSAPLAAARAHARGCKVVYYGHSTMEDFRNSFFGSNLLAPLFKRWLIFCYRQGDVVITPSVYSRRILMGYKIGKPIYTLSNGIDTDFFHPDPARGARFRDRYGLAEGQKCVISVGHWMVRKGLPDFVELARRMPEVRFIWFGQTDEALLTDEIRRAMEAAPGNVLFAGYVGAEDLCDAYCGADAFAFLSHEETEGIVVLEALACGIPTIVRDIPVYANWLEDGKSVYKAANVNQFEAKLRDMLNGHLPSLKEGGMAVAEARSLSQIGQALCRIYASGGFLDAARSVPGTACQKRGKQEKQPASKEG</sequence>